<gene>
    <name evidence="2" type="ORF">EDEG_03798</name>
</gene>
<protein>
    <submittedName>
        <fullName evidence="2">Uncharacterized protein</fullName>
    </submittedName>
</protein>
<reference evidence="2 3" key="1">
    <citation type="submission" date="2011-08" db="EMBL/GenBank/DDBJ databases">
        <authorList>
            <person name="Liu Z.J."/>
            <person name="Shi F.L."/>
            <person name="Lu J.Q."/>
            <person name="Li M."/>
            <person name="Wang Z.L."/>
        </authorList>
    </citation>
    <scope>NUCLEOTIDE SEQUENCE [LARGE SCALE GENOMIC DNA]</scope>
    <source>
        <strain evidence="2 3">USNM 41457</strain>
    </source>
</reference>
<comment type="caution">
    <text evidence="2">The sequence shown here is derived from an EMBL/GenBank/DDBJ whole genome shotgun (WGS) entry which is preliminary data.</text>
</comment>
<evidence type="ECO:0000313" key="2">
    <source>
        <dbReference type="EMBL" id="EJW01654.1"/>
    </source>
</evidence>
<dbReference type="HOGENOM" id="CLU_2190155_0_0_1"/>
<dbReference type="VEuPathDB" id="MicrosporidiaDB:EDEG_03798"/>
<reference evidence="3" key="2">
    <citation type="submission" date="2015-07" db="EMBL/GenBank/DDBJ databases">
        <title>Contrasting host-pathogen interactions and genome evolution in two generalist and specialist microsporidian pathogens of mosquitoes.</title>
        <authorList>
            <consortium name="The Broad Institute Genomics Platform"/>
            <consortium name="The Broad Institute Genome Sequencing Center for Infectious Disease"/>
            <person name="Cuomo C.A."/>
            <person name="Sanscrainte N.D."/>
            <person name="Goldberg J.M."/>
            <person name="Heiman D."/>
            <person name="Young S."/>
            <person name="Zeng Q."/>
            <person name="Becnel J.J."/>
            <person name="Birren B.W."/>
        </authorList>
    </citation>
    <scope>NUCLEOTIDE SEQUENCE [LARGE SCALE GENOMIC DNA]</scope>
    <source>
        <strain evidence="3">USNM 41457</strain>
    </source>
</reference>
<evidence type="ECO:0000313" key="3">
    <source>
        <dbReference type="Proteomes" id="UP000003163"/>
    </source>
</evidence>
<organism evidence="2 3">
    <name type="scientific">Edhazardia aedis (strain USNM 41457)</name>
    <name type="common">Microsporidian parasite</name>
    <dbReference type="NCBI Taxonomy" id="1003232"/>
    <lineage>
        <taxon>Eukaryota</taxon>
        <taxon>Fungi</taxon>
        <taxon>Fungi incertae sedis</taxon>
        <taxon>Microsporidia</taxon>
        <taxon>Edhazardia</taxon>
    </lineage>
</organism>
<feature type="region of interest" description="Disordered" evidence="1">
    <location>
        <begin position="1"/>
        <end position="22"/>
    </location>
</feature>
<dbReference type="Proteomes" id="UP000003163">
    <property type="component" value="Unassembled WGS sequence"/>
</dbReference>
<name>J9D248_EDHAE</name>
<dbReference type="InParanoid" id="J9D248"/>
<dbReference type="EMBL" id="AFBI03000125">
    <property type="protein sequence ID" value="EJW01654.1"/>
    <property type="molecule type" value="Genomic_DNA"/>
</dbReference>
<sequence>MTDNDADKNKNEENTENDLNDKSLKKECPTRLVCGDVVFKENETGFFKNNSSFELVSSKKLGGLENTDKPVVVLKTSKESNDDKEIKKIEEEKTLQKQKKDFDRKRLVL</sequence>
<keyword evidence="3" id="KW-1185">Reference proteome</keyword>
<dbReference type="AlphaFoldDB" id="J9D248"/>
<accession>J9D248</accession>
<evidence type="ECO:0000256" key="1">
    <source>
        <dbReference type="SAM" id="MobiDB-lite"/>
    </source>
</evidence>
<proteinExistence type="predicted"/>
<feature type="non-terminal residue" evidence="2">
    <location>
        <position position="109"/>
    </location>
</feature>